<dbReference type="Proteomes" id="UP001501509">
    <property type="component" value="Unassembled WGS sequence"/>
</dbReference>
<accession>A0ABN3QM87</accession>
<keyword evidence="1" id="KW-0472">Membrane</keyword>
<dbReference type="RefSeq" id="WP_344547710.1">
    <property type="nucleotide sequence ID" value="NZ_BAAATD010000015.1"/>
</dbReference>
<sequence length="147" mass="15674">MNAAVNTDRLKAAARNNRVRMIVLGIVALVVAGAAAAVIAYATLVDTKELRYRSQSKLLASTGAIAGAELQTRGMTLGTALSCRHMPGWTKAKMRVSCTGTTADKKAVQVFASGERAKKEHYYTILVNGRPIVENAPCLGPDCRKRG</sequence>
<gene>
    <name evidence="2" type="ORF">GCM10010411_79950</name>
</gene>
<keyword evidence="1" id="KW-1133">Transmembrane helix</keyword>
<comment type="caution">
    <text evidence="2">The sequence shown here is derived from an EMBL/GenBank/DDBJ whole genome shotgun (WGS) entry which is preliminary data.</text>
</comment>
<evidence type="ECO:0000256" key="1">
    <source>
        <dbReference type="SAM" id="Phobius"/>
    </source>
</evidence>
<keyword evidence="3" id="KW-1185">Reference proteome</keyword>
<protein>
    <recommendedName>
        <fullName evidence="4">DUF4333 domain-containing protein</fullName>
    </recommendedName>
</protein>
<evidence type="ECO:0000313" key="3">
    <source>
        <dbReference type="Proteomes" id="UP001501509"/>
    </source>
</evidence>
<organism evidence="2 3">
    <name type="scientific">Actinomadura fulvescens</name>
    <dbReference type="NCBI Taxonomy" id="46160"/>
    <lineage>
        <taxon>Bacteria</taxon>
        <taxon>Bacillati</taxon>
        <taxon>Actinomycetota</taxon>
        <taxon>Actinomycetes</taxon>
        <taxon>Streptosporangiales</taxon>
        <taxon>Thermomonosporaceae</taxon>
        <taxon>Actinomadura</taxon>
    </lineage>
</organism>
<dbReference type="EMBL" id="BAAATD010000015">
    <property type="protein sequence ID" value="GAA2630208.1"/>
    <property type="molecule type" value="Genomic_DNA"/>
</dbReference>
<evidence type="ECO:0000313" key="2">
    <source>
        <dbReference type="EMBL" id="GAA2630208.1"/>
    </source>
</evidence>
<name>A0ABN3QM87_9ACTN</name>
<keyword evidence="1" id="KW-0812">Transmembrane</keyword>
<reference evidence="2 3" key="1">
    <citation type="journal article" date="2019" name="Int. J. Syst. Evol. Microbiol.">
        <title>The Global Catalogue of Microorganisms (GCM) 10K type strain sequencing project: providing services to taxonomists for standard genome sequencing and annotation.</title>
        <authorList>
            <consortium name="The Broad Institute Genomics Platform"/>
            <consortium name="The Broad Institute Genome Sequencing Center for Infectious Disease"/>
            <person name="Wu L."/>
            <person name="Ma J."/>
        </authorList>
    </citation>
    <scope>NUCLEOTIDE SEQUENCE [LARGE SCALE GENOMIC DNA]</scope>
    <source>
        <strain evidence="2 3">JCM 6833</strain>
    </source>
</reference>
<proteinExistence type="predicted"/>
<evidence type="ECO:0008006" key="4">
    <source>
        <dbReference type="Google" id="ProtNLM"/>
    </source>
</evidence>
<feature type="transmembrane region" description="Helical" evidence="1">
    <location>
        <begin position="21"/>
        <end position="44"/>
    </location>
</feature>